<dbReference type="Pfam" id="PF13349">
    <property type="entry name" value="DUF4097"/>
    <property type="match status" value="1"/>
</dbReference>
<accession>A0A919SRQ7</accession>
<evidence type="ECO:0000259" key="1">
    <source>
        <dbReference type="Pfam" id="PF13349"/>
    </source>
</evidence>
<name>A0A919SRQ7_9ACTN</name>
<evidence type="ECO:0000313" key="3">
    <source>
        <dbReference type="Proteomes" id="UP000681340"/>
    </source>
</evidence>
<keyword evidence="3" id="KW-1185">Reference proteome</keyword>
<gene>
    <name evidence="2" type="ORF">Aau02nite_74930</name>
</gene>
<reference evidence="2" key="1">
    <citation type="submission" date="2021-03" db="EMBL/GenBank/DDBJ databases">
        <title>Whole genome shotgun sequence of Actinoplanes auranticolor NBRC 12245.</title>
        <authorList>
            <person name="Komaki H."/>
            <person name="Tamura T."/>
        </authorList>
    </citation>
    <scope>NUCLEOTIDE SEQUENCE</scope>
    <source>
        <strain evidence="2">NBRC 12245</strain>
    </source>
</reference>
<dbReference type="AlphaFoldDB" id="A0A919SRQ7"/>
<dbReference type="RefSeq" id="WP_212993319.1">
    <property type="nucleotide sequence ID" value="NZ_BAABEA010000047.1"/>
</dbReference>
<evidence type="ECO:0000313" key="2">
    <source>
        <dbReference type="EMBL" id="GIM77236.1"/>
    </source>
</evidence>
<comment type="caution">
    <text evidence="2">The sequence shown here is derived from an EMBL/GenBank/DDBJ whole genome shotgun (WGS) entry which is preliminary data.</text>
</comment>
<organism evidence="2 3">
    <name type="scientific">Actinoplanes auranticolor</name>
    <dbReference type="NCBI Taxonomy" id="47988"/>
    <lineage>
        <taxon>Bacteria</taxon>
        <taxon>Bacillati</taxon>
        <taxon>Actinomycetota</taxon>
        <taxon>Actinomycetes</taxon>
        <taxon>Micromonosporales</taxon>
        <taxon>Micromonosporaceae</taxon>
        <taxon>Actinoplanes</taxon>
    </lineage>
</organism>
<proteinExistence type="predicted"/>
<dbReference type="EMBL" id="BOQL01000066">
    <property type="protein sequence ID" value="GIM77236.1"/>
    <property type="molecule type" value="Genomic_DNA"/>
</dbReference>
<dbReference type="InterPro" id="IPR025164">
    <property type="entry name" value="Toastrack_DUF4097"/>
</dbReference>
<dbReference type="Proteomes" id="UP000681340">
    <property type="component" value="Unassembled WGS sequence"/>
</dbReference>
<feature type="domain" description="DUF4097" evidence="1">
    <location>
        <begin position="19"/>
        <end position="239"/>
    </location>
</feature>
<sequence length="288" mass="29580">MPTFDTPAPIRATLELLVADVRITATDRVDTVVEVRPSDPSAAADLRAAEQTQVQFADGQLLVKTPKTLKTLGILRRSGSVEVEIALPTGSQVRADAALAAFHCTGTLGDTALRTATGDIELQHTGPLEATTSAGSVVARSVSGAARATTGSGTIRLGTVTGAVTLKNSNGDSRVDSVGGDLHAKAANGDVAAGHVRGSVDATTANGSIRIGAVHRGTVEVRTSMGELEVGVAAGTAAYLDLHTQFGKVLNQLDGTAAPEPGEDNVQVRARTSFGDIIVRRGDTEELR</sequence>
<protein>
    <recommendedName>
        <fullName evidence="1">DUF4097 domain-containing protein</fullName>
    </recommendedName>
</protein>